<keyword evidence="6" id="KW-1185">Reference proteome</keyword>
<feature type="transmembrane region" description="Helical" evidence="3">
    <location>
        <begin position="408"/>
        <end position="430"/>
    </location>
</feature>
<keyword evidence="3" id="KW-0472">Membrane</keyword>
<dbReference type="GO" id="GO:0003677">
    <property type="term" value="F:DNA binding"/>
    <property type="evidence" value="ECO:0007669"/>
    <property type="project" value="InterPro"/>
</dbReference>
<dbReference type="PANTHER" id="PTHR31001:SF40">
    <property type="entry name" value="ZN(II)2CYS6 TRANSCRIPTION FACTOR (EUROFUNG)"/>
    <property type="match status" value="1"/>
</dbReference>
<dbReference type="OrthoDB" id="2406834at2759"/>
<protein>
    <recommendedName>
        <fullName evidence="4">Xylanolytic transcriptional activator regulatory domain-containing protein</fullName>
    </recommendedName>
</protein>
<dbReference type="InterPro" id="IPR050613">
    <property type="entry name" value="Sec_Metabolite_Reg"/>
</dbReference>
<dbReference type="AlphaFoldDB" id="A0A0N1NZT9"/>
<accession>A0A0N1NZT9</accession>
<comment type="caution">
    <text evidence="5">The sequence shown here is derived from an EMBL/GenBank/DDBJ whole genome shotgun (WGS) entry which is preliminary data.</text>
</comment>
<evidence type="ECO:0000313" key="6">
    <source>
        <dbReference type="Proteomes" id="UP000038010"/>
    </source>
</evidence>
<dbReference type="CDD" id="cd12148">
    <property type="entry name" value="fungal_TF_MHR"/>
    <property type="match status" value="1"/>
</dbReference>
<evidence type="ECO:0000256" key="1">
    <source>
        <dbReference type="ARBA" id="ARBA00004123"/>
    </source>
</evidence>
<dbReference type="GeneID" id="28741906"/>
<reference evidence="5 6" key="1">
    <citation type="submission" date="2015-06" db="EMBL/GenBank/DDBJ databases">
        <title>Draft genome of the ant-associated black yeast Phialophora attae CBS 131958.</title>
        <authorList>
            <person name="Moreno L.F."/>
            <person name="Stielow B.J."/>
            <person name="de Hoog S."/>
            <person name="Vicente V.A."/>
            <person name="Weiss V.A."/>
            <person name="de Vries M."/>
            <person name="Cruz L.M."/>
            <person name="Souza E.M."/>
        </authorList>
    </citation>
    <scope>NUCLEOTIDE SEQUENCE [LARGE SCALE GENOMIC DNA]</scope>
    <source>
        <strain evidence="5 6">CBS 131958</strain>
    </source>
</reference>
<keyword evidence="2" id="KW-0539">Nucleus</keyword>
<dbReference type="GO" id="GO:0006351">
    <property type="term" value="P:DNA-templated transcription"/>
    <property type="evidence" value="ECO:0007669"/>
    <property type="project" value="InterPro"/>
</dbReference>
<dbReference type="GO" id="GO:0008270">
    <property type="term" value="F:zinc ion binding"/>
    <property type="evidence" value="ECO:0007669"/>
    <property type="project" value="InterPro"/>
</dbReference>
<comment type="subcellular location">
    <subcellularLocation>
        <location evidence="1">Nucleus</location>
    </subcellularLocation>
</comment>
<gene>
    <name evidence="5" type="ORF">AB675_9489</name>
</gene>
<dbReference type="Pfam" id="PF04082">
    <property type="entry name" value="Fungal_trans"/>
    <property type="match status" value="1"/>
</dbReference>
<dbReference type="GO" id="GO:0005634">
    <property type="term" value="C:nucleus"/>
    <property type="evidence" value="ECO:0007669"/>
    <property type="project" value="UniProtKB-SubCell"/>
</dbReference>
<dbReference type="Proteomes" id="UP000038010">
    <property type="component" value="Unassembled WGS sequence"/>
</dbReference>
<dbReference type="VEuPathDB" id="FungiDB:AB675_9489"/>
<dbReference type="PANTHER" id="PTHR31001">
    <property type="entry name" value="UNCHARACTERIZED TRANSCRIPTIONAL REGULATORY PROTEIN"/>
    <property type="match status" value="1"/>
</dbReference>
<dbReference type="STRING" id="1664694.A0A0N1NZT9"/>
<evidence type="ECO:0000313" key="5">
    <source>
        <dbReference type="EMBL" id="KPI42473.1"/>
    </source>
</evidence>
<sequence length="466" mass="51081">MTGVDASLLEHIYPADSNILDVGDSCSNAFFTSGTTSQQHLLDLLPSMTLCDALKTVFCNVFSPLFHILHDPSFDVLYQSFRASPEHAPLSSLALIFVVIAIATTALSEDDPLLRELGHDTNTSAKVRRLTAKYQSAALRCLATDNFMWRHTLATLQSLILLIYSFSHTRGPSWSLLGATFNIAVALGCHVDPVRLEGLSVVESEERRRCWAGLMLLYTIQNTCLGHVAPVIVTASVQLPADIEDEDLVTLALHSPPNEAQTPRPSKMAYILHKFKLYQLAAEICQLPPPSAGASAASSLDAIHFRIASQQSEQRAHFANVHSLPVYHQAHHRILRIYTNHLFILLHRPYLHSAAVRTTESASYPSATSPQPPLTAQTSRSLHQILESAMIILRNYLVLAAGPDFAPYRWYVHGVGAFHALLAAAALIVAASDSRAALGSALLPQQEFRSWGMACSGGRKGRRRKT</sequence>
<evidence type="ECO:0000259" key="4">
    <source>
        <dbReference type="Pfam" id="PF04082"/>
    </source>
</evidence>
<keyword evidence="3" id="KW-0812">Transmembrane</keyword>
<dbReference type="RefSeq" id="XP_018002436.1">
    <property type="nucleotide sequence ID" value="XM_018150026.1"/>
</dbReference>
<proteinExistence type="predicted"/>
<evidence type="ECO:0000256" key="3">
    <source>
        <dbReference type="SAM" id="Phobius"/>
    </source>
</evidence>
<organism evidence="5 6">
    <name type="scientific">Cyphellophora attinorum</name>
    <dbReference type="NCBI Taxonomy" id="1664694"/>
    <lineage>
        <taxon>Eukaryota</taxon>
        <taxon>Fungi</taxon>
        <taxon>Dikarya</taxon>
        <taxon>Ascomycota</taxon>
        <taxon>Pezizomycotina</taxon>
        <taxon>Eurotiomycetes</taxon>
        <taxon>Chaetothyriomycetidae</taxon>
        <taxon>Chaetothyriales</taxon>
        <taxon>Cyphellophoraceae</taxon>
        <taxon>Cyphellophora</taxon>
    </lineage>
</organism>
<keyword evidence="3" id="KW-1133">Transmembrane helix</keyword>
<evidence type="ECO:0000256" key="2">
    <source>
        <dbReference type="ARBA" id="ARBA00023242"/>
    </source>
</evidence>
<dbReference type="InterPro" id="IPR007219">
    <property type="entry name" value="XnlR_reg_dom"/>
</dbReference>
<feature type="domain" description="Xylanolytic transcriptional activator regulatory" evidence="4">
    <location>
        <begin position="58"/>
        <end position="276"/>
    </location>
</feature>
<name>A0A0N1NZT9_9EURO</name>
<dbReference type="EMBL" id="LFJN01000007">
    <property type="protein sequence ID" value="KPI42473.1"/>
    <property type="molecule type" value="Genomic_DNA"/>
</dbReference>